<name>X0VK14_9ZZZZ</name>
<comment type="caution">
    <text evidence="2">The sequence shown here is derived from an EMBL/GenBank/DDBJ whole genome shotgun (WGS) entry which is preliminary data.</text>
</comment>
<proteinExistence type="predicted"/>
<dbReference type="EMBL" id="BARS01023439">
    <property type="protein sequence ID" value="GAG11532.1"/>
    <property type="molecule type" value="Genomic_DNA"/>
</dbReference>
<dbReference type="Gene3D" id="3.90.25.10">
    <property type="entry name" value="UDP-galactose 4-epimerase, domain 1"/>
    <property type="match status" value="1"/>
</dbReference>
<dbReference type="PANTHER" id="PTHR43000">
    <property type="entry name" value="DTDP-D-GLUCOSE 4,6-DEHYDRATASE-RELATED"/>
    <property type="match status" value="1"/>
</dbReference>
<dbReference type="SUPFAM" id="SSF51735">
    <property type="entry name" value="NAD(P)-binding Rossmann-fold domains"/>
    <property type="match status" value="1"/>
</dbReference>
<dbReference type="InterPro" id="IPR036291">
    <property type="entry name" value="NAD(P)-bd_dom_sf"/>
</dbReference>
<reference evidence="2" key="1">
    <citation type="journal article" date="2014" name="Front. Microbiol.">
        <title>High frequency of phylogenetically diverse reductive dehalogenase-homologous genes in deep subseafloor sedimentary metagenomes.</title>
        <authorList>
            <person name="Kawai M."/>
            <person name="Futagami T."/>
            <person name="Toyoda A."/>
            <person name="Takaki Y."/>
            <person name="Nishi S."/>
            <person name="Hori S."/>
            <person name="Arai W."/>
            <person name="Tsubouchi T."/>
            <person name="Morono Y."/>
            <person name="Uchiyama I."/>
            <person name="Ito T."/>
            <person name="Fujiyama A."/>
            <person name="Inagaki F."/>
            <person name="Takami H."/>
        </authorList>
    </citation>
    <scope>NUCLEOTIDE SEQUENCE</scope>
    <source>
        <strain evidence="2">Expedition CK06-06</strain>
    </source>
</reference>
<dbReference type="AlphaFoldDB" id="X0VK14"/>
<gene>
    <name evidence="2" type="ORF">S01H1_37320</name>
</gene>
<evidence type="ECO:0000259" key="1">
    <source>
        <dbReference type="Pfam" id="PF16363"/>
    </source>
</evidence>
<dbReference type="Pfam" id="PF16363">
    <property type="entry name" value="GDP_Man_Dehyd"/>
    <property type="match status" value="1"/>
</dbReference>
<dbReference type="InterPro" id="IPR016040">
    <property type="entry name" value="NAD(P)-bd_dom"/>
</dbReference>
<dbReference type="Gene3D" id="3.40.50.720">
    <property type="entry name" value="NAD(P)-binding Rossmann-like Domain"/>
    <property type="match status" value="1"/>
</dbReference>
<accession>X0VK14</accession>
<sequence length="209" mass="23567">MKALITGISGFVGSHLAELLIEKGYEVFGTFFDKSTFSNLNGFVNKIKVYRCDIRNYDSLKNVIEDVKPDEIYHLAAISFIPTSLKNPKLTFDTNLYGTLNLYNAVIDLEMNPMVLFVGSADEYGIVNENDLPIKEECPLNPVNPYSISKASADFLSLAYFKYYYLKIIRVRPFNHIGPKQSPEFVVSDFAKQIAEVEKGLRVSIIKVG</sequence>
<evidence type="ECO:0000313" key="2">
    <source>
        <dbReference type="EMBL" id="GAG11532.1"/>
    </source>
</evidence>
<feature type="non-terminal residue" evidence="2">
    <location>
        <position position="209"/>
    </location>
</feature>
<organism evidence="2">
    <name type="scientific">marine sediment metagenome</name>
    <dbReference type="NCBI Taxonomy" id="412755"/>
    <lineage>
        <taxon>unclassified sequences</taxon>
        <taxon>metagenomes</taxon>
        <taxon>ecological metagenomes</taxon>
    </lineage>
</organism>
<feature type="domain" description="NAD(P)-binding" evidence="1">
    <location>
        <begin position="4"/>
        <end position="202"/>
    </location>
</feature>
<protein>
    <recommendedName>
        <fullName evidence="1">NAD(P)-binding domain-containing protein</fullName>
    </recommendedName>
</protein>